<dbReference type="OrthoDB" id="10293530at2759"/>
<protein>
    <submittedName>
        <fullName evidence="1">Uncharacterized protein</fullName>
    </submittedName>
</protein>
<name>A0A812R0X0_9DINO</name>
<gene>
    <name evidence="1" type="ORF">SNEC2469_LOCUS11412</name>
</gene>
<evidence type="ECO:0000313" key="1">
    <source>
        <dbReference type="EMBL" id="CAE7415376.1"/>
    </source>
</evidence>
<sequence>DGRGSLRRLLRANARVGREVRVGQVEQDVVSDLEDATLRDVLPSGHTCPAALYRLQSGFRRKRFPLPATPGWLLRHACRAEGHFCAEGGVGEAGCNAAGLTGSPRSGSGCFDQPLRFPRRVGAFPGLQREAARLLCLSHPGRRALHAGAAEGSELGIEAPHLEPSLA</sequence>
<reference evidence="1" key="1">
    <citation type="submission" date="2021-02" db="EMBL/GenBank/DDBJ databases">
        <authorList>
            <person name="Dougan E. K."/>
            <person name="Rhodes N."/>
            <person name="Thang M."/>
            <person name="Chan C."/>
        </authorList>
    </citation>
    <scope>NUCLEOTIDE SEQUENCE</scope>
</reference>
<dbReference type="EMBL" id="CAJNJA010018102">
    <property type="protein sequence ID" value="CAE7415376.1"/>
    <property type="molecule type" value="Genomic_DNA"/>
</dbReference>
<comment type="caution">
    <text evidence="1">The sequence shown here is derived from an EMBL/GenBank/DDBJ whole genome shotgun (WGS) entry which is preliminary data.</text>
</comment>
<proteinExistence type="predicted"/>
<organism evidence="1 2">
    <name type="scientific">Symbiodinium necroappetens</name>
    <dbReference type="NCBI Taxonomy" id="1628268"/>
    <lineage>
        <taxon>Eukaryota</taxon>
        <taxon>Sar</taxon>
        <taxon>Alveolata</taxon>
        <taxon>Dinophyceae</taxon>
        <taxon>Suessiales</taxon>
        <taxon>Symbiodiniaceae</taxon>
        <taxon>Symbiodinium</taxon>
    </lineage>
</organism>
<dbReference type="AlphaFoldDB" id="A0A812R0X0"/>
<evidence type="ECO:0000313" key="2">
    <source>
        <dbReference type="Proteomes" id="UP000601435"/>
    </source>
</evidence>
<dbReference type="Proteomes" id="UP000601435">
    <property type="component" value="Unassembled WGS sequence"/>
</dbReference>
<feature type="non-terminal residue" evidence="1">
    <location>
        <position position="167"/>
    </location>
</feature>
<accession>A0A812R0X0</accession>
<keyword evidence="2" id="KW-1185">Reference proteome</keyword>
<feature type="non-terminal residue" evidence="1">
    <location>
        <position position="1"/>
    </location>
</feature>